<feature type="transmembrane region" description="Helical" evidence="2">
    <location>
        <begin position="235"/>
        <end position="260"/>
    </location>
</feature>
<dbReference type="AlphaFoldDB" id="A0A4Y7ST31"/>
<evidence type="ECO:0000313" key="4">
    <source>
        <dbReference type="Proteomes" id="UP000298030"/>
    </source>
</evidence>
<accession>A0A4Y7ST31</accession>
<dbReference type="OrthoDB" id="72269at2759"/>
<proteinExistence type="predicted"/>
<feature type="compositionally biased region" description="Polar residues" evidence="1">
    <location>
        <begin position="119"/>
        <end position="138"/>
    </location>
</feature>
<dbReference type="Proteomes" id="UP000298030">
    <property type="component" value="Unassembled WGS sequence"/>
</dbReference>
<keyword evidence="2" id="KW-1133">Transmembrane helix</keyword>
<feature type="transmembrane region" description="Helical" evidence="2">
    <location>
        <begin position="90"/>
        <end position="107"/>
    </location>
</feature>
<feature type="transmembrane region" description="Helical" evidence="2">
    <location>
        <begin position="202"/>
        <end position="223"/>
    </location>
</feature>
<keyword evidence="4" id="KW-1185">Reference proteome</keyword>
<reference evidence="3 4" key="1">
    <citation type="journal article" date="2019" name="Nat. Ecol. Evol.">
        <title>Megaphylogeny resolves global patterns of mushroom evolution.</title>
        <authorList>
            <person name="Varga T."/>
            <person name="Krizsan K."/>
            <person name="Foldi C."/>
            <person name="Dima B."/>
            <person name="Sanchez-Garcia M."/>
            <person name="Sanchez-Ramirez S."/>
            <person name="Szollosi G.J."/>
            <person name="Szarkandi J.G."/>
            <person name="Papp V."/>
            <person name="Albert L."/>
            <person name="Andreopoulos W."/>
            <person name="Angelini C."/>
            <person name="Antonin V."/>
            <person name="Barry K.W."/>
            <person name="Bougher N.L."/>
            <person name="Buchanan P."/>
            <person name="Buyck B."/>
            <person name="Bense V."/>
            <person name="Catcheside P."/>
            <person name="Chovatia M."/>
            <person name="Cooper J."/>
            <person name="Damon W."/>
            <person name="Desjardin D."/>
            <person name="Finy P."/>
            <person name="Geml J."/>
            <person name="Haridas S."/>
            <person name="Hughes K."/>
            <person name="Justo A."/>
            <person name="Karasinski D."/>
            <person name="Kautmanova I."/>
            <person name="Kiss B."/>
            <person name="Kocsube S."/>
            <person name="Kotiranta H."/>
            <person name="LaButti K.M."/>
            <person name="Lechner B.E."/>
            <person name="Liimatainen K."/>
            <person name="Lipzen A."/>
            <person name="Lukacs Z."/>
            <person name="Mihaltcheva S."/>
            <person name="Morgado L.N."/>
            <person name="Niskanen T."/>
            <person name="Noordeloos M.E."/>
            <person name="Ohm R.A."/>
            <person name="Ortiz-Santana B."/>
            <person name="Ovrebo C."/>
            <person name="Racz N."/>
            <person name="Riley R."/>
            <person name="Savchenko A."/>
            <person name="Shiryaev A."/>
            <person name="Soop K."/>
            <person name="Spirin V."/>
            <person name="Szebenyi C."/>
            <person name="Tomsovsky M."/>
            <person name="Tulloss R.E."/>
            <person name="Uehling J."/>
            <person name="Grigoriev I.V."/>
            <person name="Vagvolgyi C."/>
            <person name="Papp T."/>
            <person name="Martin F.M."/>
            <person name="Miettinen O."/>
            <person name="Hibbett D.S."/>
            <person name="Nagy L.G."/>
        </authorList>
    </citation>
    <scope>NUCLEOTIDE SEQUENCE [LARGE SCALE GENOMIC DNA]</scope>
    <source>
        <strain evidence="3 4">FP101781</strain>
    </source>
</reference>
<sequence>MVAFFHSALDHPLTSEFLGLRADEKSYAIDLEVDARLPRSVACVVAGRVFRRAPYIGASRLDVESVAIATLMGAALPSWALFAYREPSKTVLWQAFPLYIFVARVGYRTDRPRPFPTCITRTSKTPSPASDSSQPINSNDGYNATRLVLLASSSISTYFHLSFLSTILSHPDAPNLWTCVSPKSPRNVDLVLGSADALSINVLIFLFWDFVFAFVSTFAVLCFDTLRDGEGVMEWFPTLLGCGLGCVVVGPGAMLALCVLGREVRLRHSIGSPLDDRVRHPTSR</sequence>
<organism evidence="3 4">
    <name type="scientific">Coprinellus micaceus</name>
    <name type="common">Glistening ink-cap mushroom</name>
    <name type="synonym">Coprinus micaceus</name>
    <dbReference type="NCBI Taxonomy" id="71717"/>
    <lineage>
        <taxon>Eukaryota</taxon>
        <taxon>Fungi</taxon>
        <taxon>Dikarya</taxon>
        <taxon>Basidiomycota</taxon>
        <taxon>Agaricomycotina</taxon>
        <taxon>Agaricomycetes</taxon>
        <taxon>Agaricomycetidae</taxon>
        <taxon>Agaricales</taxon>
        <taxon>Agaricineae</taxon>
        <taxon>Psathyrellaceae</taxon>
        <taxon>Coprinellus</taxon>
    </lineage>
</organism>
<name>A0A4Y7ST31_COPMI</name>
<evidence type="ECO:0000256" key="1">
    <source>
        <dbReference type="SAM" id="MobiDB-lite"/>
    </source>
</evidence>
<evidence type="ECO:0000256" key="2">
    <source>
        <dbReference type="SAM" id="Phobius"/>
    </source>
</evidence>
<evidence type="ECO:0000313" key="3">
    <source>
        <dbReference type="EMBL" id="TEB24798.1"/>
    </source>
</evidence>
<gene>
    <name evidence="3" type="ORF">FA13DRAFT_1738972</name>
</gene>
<comment type="caution">
    <text evidence="3">The sequence shown here is derived from an EMBL/GenBank/DDBJ whole genome shotgun (WGS) entry which is preliminary data.</text>
</comment>
<feature type="region of interest" description="Disordered" evidence="1">
    <location>
        <begin position="117"/>
        <end position="138"/>
    </location>
</feature>
<protein>
    <submittedName>
        <fullName evidence="3">Uncharacterized protein</fullName>
    </submittedName>
</protein>
<keyword evidence="2" id="KW-0812">Transmembrane</keyword>
<keyword evidence="2" id="KW-0472">Membrane</keyword>
<dbReference type="EMBL" id="QPFP01000063">
    <property type="protein sequence ID" value="TEB24798.1"/>
    <property type="molecule type" value="Genomic_DNA"/>
</dbReference>